<evidence type="ECO:0000313" key="1">
    <source>
        <dbReference type="EMBL" id="ORZ30115.1"/>
    </source>
</evidence>
<dbReference type="EMBL" id="MCFL01000101">
    <property type="protein sequence ID" value="ORZ30115.1"/>
    <property type="molecule type" value="Genomic_DNA"/>
</dbReference>
<reference evidence="1 2" key="1">
    <citation type="submission" date="2016-07" db="EMBL/GenBank/DDBJ databases">
        <title>Pervasive Adenine N6-methylation of Active Genes in Fungi.</title>
        <authorList>
            <consortium name="DOE Joint Genome Institute"/>
            <person name="Mondo S.J."/>
            <person name="Dannebaum R.O."/>
            <person name="Kuo R.C."/>
            <person name="Labutti K."/>
            <person name="Haridas S."/>
            <person name="Kuo A."/>
            <person name="Salamov A."/>
            <person name="Ahrendt S.R."/>
            <person name="Lipzen A."/>
            <person name="Sullivan W."/>
            <person name="Andreopoulos W.B."/>
            <person name="Clum A."/>
            <person name="Lindquist E."/>
            <person name="Daum C."/>
            <person name="Ramamoorthy G.K."/>
            <person name="Gryganskyi A."/>
            <person name="Culley D."/>
            <person name="Magnuson J.K."/>
            <person name="James T.Y."/>
            <person name="O'Malley M.A."/>
            <person name="Stajich J.E."/>
            <person name="Spatafora J.W."/>
            <person name="Visel A."/>
            <person name="Grigoriev I.V."/>
        </authorList>
    </citation>
    <scope>NUCLEOTIDE SEQUENCE [LARGE SCALE GENOMIC DNA]</scope>
    <source>
        <strain evidence="1 2">PL171</strain>
    </source>
</reference>
<comment type="caution">
    <text evidence="1">The sequence shown here is derived from an EMBL/GenBank/DDBJ whole genome shotgun (WGS) entry which is preliminary data.</text>
</comment>
<keyword evidence="2" id="KW-1185">Reference proteome</keyword>
<dbReference type="AlphaFoldDB" id="A0A1Y2H6H4"/>
<sequence length="103" mass="11805">MSLIVCPVHRHQPYAPPPTFIHIPSSLHHFIRPCYPLLPSQATSSFHPQPIIFPHPLDPALTRQLPPWILHPVIAPNLTLFVCHGMNRLGVLADTREKDQRRY</sequence>
<accession>A0A1Y2H6H4</accession>
<gene>
    <name evidence="1" type="ORF">BCR44DRAFT_324594</name>
</gene>
<proteinExistence type="predicted"/>
<protein>
    <submittedName>
        <fullName evidence="1">Uncharacterized protein</fullName>
    </submittedName>
</protein>
<name>A0A1Y2H6H4_9FUNG</name>
<evidence type="ECO:0000313" key="2">
    <source>
        <dbReference type="Proteomes" id="UP000193411"/>
    </source>
</evidence>
<organism evidence="1 2">
    <name type="scientific">Catenaria anguillulae PL171</name>
    <dbReference type="NCBI Taxonomy" id="765915"/>
    <lineage>
        <taxon>Eukaryota</taxon>
        <taxon>Fungi</taxon>
        <taxon>Fungi incertae sedis</taxon>
        <taxon>Blastocladiomycota</taxon>
        <taxon>Blastocladiomycetes</taxon>
        <taxon>Blastocladiales</taxon>
        <taxon>Catenariaceae</taxon>
        <taxon>Catenaria</taxon>
    </lineage>
</organism>
<dbReference type="Proteomes" id="UP000193411">
    <property type="component" value="Unassembled WGS sequence"/>
</dbReference>